<keyword evidence="6" id="KW-0675">Receptor</keyword>
<dbReference type="InterPro" id="IPR032675">
    <property type="entry name" value="LRR_dom_sf"/>
</dbReference>
<dbReference type="OrthoDB" id="4691307at2759"/>
<keyword evidence="5" id="KW-0472">Membrane</keyword>
<organism evidence="9 10">
    <name type="scientific">Gossypium klotzschianum</name>
    <dbReference type="NCBI Taxonomy" id="34286"/>
    <lineage>
        <taxon>Eukaryota</taxon>
        <taxon>Viridiplantae</taxon>
        <taxon>Streptophyta</taxon>
        <taxon>Embryophyta</taxon>
        <taxon>Tracheophyta</taxon>
        <taxon>Spermatophyta</taxon>
        <taxon>Magnoliopsida</taxon>
        <taxon>eudicotyledons</taxon>
        <taxon>Gunneridae</taxon>
        <taxon>Pentapetalae</taxon>
        <taxon>rosids</taxon>
        <taxon>malvids</taxon>
        <taxon>Malvales</taxon>
        <taxon>Malvaceae</taxon>
        <taxon>Malvoideae</taxon>
        <taxon>Gossypium</taxon>
    </lineage>
</organism>
<evidence type="ECO:0008006" key="11">
    <source>
        <dbReference type="Google" id="ProtNLM"/>
    </source>
</evidence>
<comment type="caution">
    <text evidence="9">The sequence shown here is derived from an EMBL/GenBank/DDBJ whole genome shotgun (WGS) entry which is preliminary data.</text>
</comment>
<dbReference type="EMBL" id="JABFAB010240694">
    <property type="protein sequence ID" value="MBA0671388.1"/>
    <property type="molecule type" value="Genomic_DNA"/>
</dbReference>
<evidence type="ECO:0000256" key="1">
    <source>
        <dbReference type="ARBA" id="ARBA00004479"/>
    </source>
</evidence>
<feature type="non-terminal residue" evidence="9">
    <location>
        <position position="138"/>
    </location>
</feature>
<reference evidence="9 10" key="1">
    <citation type="journal article" date="2019" name="Genome Biol. Evol.">
        <title>Insights into the evolution of the New World diploid cottons (Gossypium, subgenus Houzingenia) based on genome sequencing.</title>
        <authorList>
            <person name="Grover C.E."/>
            <person name="Arick M.A. 2nd"/>
            <person name="Thrash A."/>
            <person name="Conover J.L."/>
            <person name="Sanders W.S."/>
            <person name="Peterson D.G."/>
            <person name="Frelichowski J.E."/>
            <person name="Scheffler J.A."/>
            <person name="Scheffler B.E."/>
            <person name="Wendel J.F."/>
        </authorList>
    </citation>
    <scope>NUCLEOTIDE SEQUENCE [LARGE SCALE GENOMIC DNA]</scope>
    <source>
        <strain evidence="9">57</strain>
        <tissue evidence="9">Leaf</tissue>
    </source>
</reference>
<evidence type="ECO:0000313" key="10">
    <source>
        <dbReference type="Proteomes" id="UP000593573"/>
    </source>
</evidence>
<evidence type="ECO:0000256" key="5">
    <source>
        <dbReference type="ARBA" id="ARBA00023136"/>
    </source>
</evidence>
<evidence type="ECO:0000256" key="7">
    <source>
        <dbReference type="ARBA" id="ARBA00023180"/>
    </source>
</evidence>
<comment type="subcellular location">
    <subcellularLocation>
        <location evidence="1">Membrane</location>
        <topology evidence="1">Single-pass type I membrane protein</topology>
    </subcellularLocation>
</comment>
<dbReference type="PANTHER" id="PTHR48063:SF112">
    <property type="entry name" value="RECEPTOR LIKE PROTEIN 30-LIKE"/>
    <property type="match status" value="1"/>
</dbReference>
<dbReference type="AlphaFoldDB" id="A0A7J8W8Q5"/>
<keyword evidence="10" id="KW-1185">Reference proteome</keyword>
<dbReference type="Gene3D" id="3.80.10.10">
    <property type="entry name" value="Ribonuclease Inhibitor"/>
    <property type="match status" value="1"/>
</dbReference>
<feature type="region of interest" description="Disordered" evidence="8">
    <location>
        <begin position="116"/>
        <end position="138"/>
    </location>
</feature>
<dbReference type="PANTHER" id="PTHR48063">
    <property type="entry name" value="LRR RECEPTOR-LIKE KINASE"/>
    <property type="match status" value="1"/>
</dbReference>
<sequence>MAITLMEIYLALISQLSLIDMDLSNNNLSGELPRWIWNVSNLNALAVSNNQLKGIVEGVNYYGMTEFEWSTLRGAESFYVYLFIENQMEEKGVFRLRKLNLEPFLCGPPLHKNCSDLDSPPTAAPNTSNNEDKSGLMD</sequence>
<evidence type="ECO:0000256" key="8">
    <source>
        <dbReference type="SAM" id="MobiDB-lite"/>
    </source>
</evidence>
<evidence type="ECO:0000256" key="2">
    <source>
        <dbReference type="ARBA" id="ARBA00022692"/>
    </source>
</evidence>
<evidence type="ECO:0000256" key="6">
    <source>
        <dbReference type="ARBA" id="ARBA00023170"/>
    </source>
</evidence>
<accession>A0A7J8W8Q5</accession>
<keyword evidence="7" id="KW-0325">Glycoprotein</keyword>
<keyword evidence="2" id="KW-0812">Transmembrane</keyword>
<proteinExistence type="predicted"/>
<dbReference type="Proteomes" id="UP000593573">
    <property type="component" value="Unassembled WGS sequence"/>
</dbReference>
<evidence type="ECO:0000313" key="9">
    <source>
        <dbReference type="EMBL" id="MBA0671388.1"/>
    </source>
</evidence>
<keyword evidence="4" id="KW-1133">Transmembrane helix</keyword>
<dbReference type="GO" id="GO:0016020">
    <property type="term" value="C:membrane"/>
    <property type="evidence" value="ECO:0007669"/>
    <property type="project" value="UniProtKB-SubCell"/>
</dbReference>
<dbReference type="SUPFAM" id="SSF52058">
    <property type="entry name" value="L domain-like"/>
    <property type="match status" value="1"/>
</dbReference>
<keyword evidence="3" id="KW-0732">Signal</keyword>
<evidence type="ECO:0000256" key="3">
    <source>
        <dbReference type="ARBA" id="ARBA00022729"/>
    </source>
</evidence>
<protein>
    <recommendedName>
        <fullName evidence="11">Leucine-rich repeat-containing N-terminal plant-type domain-containing protein</fullName>
    </recommendedName>
</protein>
<gene>
    <name evidence="9" type="ORF">Goklo_025423</name>
</gene>
<evidence type="ECO:0000256" key="4">
    <source>
        <dbReference type="ARBA" id="ARBA00022989"/>
    </source>
</evidence>
<name>A0A7J8W8Q5_9ROSI</name>
<dbReference type="InterPro" id="IPR046956">
    <property type="entry name" value="RLP23-like"/>
</dbReference>